<name>A0A8J2IQ59_9PLEO</name>
<dbReference type="CDD" id="cd17039">
    <property type="entry name" value="Ubl_ubiquitin_like"/>
    <property type="match status" value="1"/>
</dbReference>
<evidence type="ECO:0000259" key="1">
    <source>
        <dbReference type="PROSITE" id="PS50053"/>
    </source>
</evidence>
<sequence length="433" mass="46842">MPALEVIGGTAAVSQLLGQAITIIQKIQDARAKVHGASDRLDGYQGQLDTLLSTLQLVQDEPELQTPPIEKQVQKIINLGKGLQRQLDAFAAQLVRSKTKQYTHAIISGDKDERALEDAMTQLDRAKTDLNALIVTTHVGLSGSMRAGFTAALAVVQRVDRNVERVLGEKLCIAAYLEERRLDEEGNSTVPLTAEDIKALNFVDKVSWIDNEAFDDANMFNSDLVERQIHAPTERVYKGNKAHGTSTIVQGNADAAGIAAILRAKRRFGLDWVNDKTLSVAVSPTDDIQTVKKKIQELEAIPVNQQRLTFLGQPVLGNTPLSTIGENSLLHFTWEDQAEISAEAGGTASSGRGAQASKLNDKASWVGNVASQNGMVFNTDLVERQLPQSTERLYQANGANGNGTTLNGRANVEALVALMRANSEAKQVQSNDG</sequence>
<feature type="domain" description="Ubiquitin-like" evidence="1">
    <location>
        <begin position="258"/>
        <end position="325"/>
    </location>
</feature>
<dbReference type="SUPFAM" id="SSF54236">
    <property type="entry name" value="Ubiquitin-like"/>
    <property type="match status" value="1"/>
</dbReference>
<protein>
    <recommendedName>
        <fullName evidence="1">Ubiquitin-like domain-containing protein</fullName>
    </recommendedName>
</protein>
<gene>
    <name evidence="2" type="ORF">ALTATR162_LOCUS12087</name>
</gene>
<comment type="caution">
    <text evidence="2">The sequence shown here is derived from an EMBL/GenBank/DDBJ whole genome shotgun (WGS) entry which is preliminary data.</text>
</comment>
<dbReference type="AlphaFoldDB" id="A0A8J2IQ59"/>
<dbReference type="OrthoDB" id="3559235at2759"/>
<organism evidence="2 3">
    <name type="scientific">Alternaria atra</name>
    <dbReference type="NCBI Taxonomy" id="119953"/>
    <lineage>
        <taxon>Eukaryota</taxon>
        <taxon>Fungi</taxon>
        <taxon>Dikarya</taxon>
        <taxon>Ascomycota</taxon>
        <taxon>Pezizomycotina</taxon>
        <taxon>Dothideomycetes</taxon>
        <taxon>Pleosporomycetidae</taxon>
        <taxon>Pleosporales</taxon>
        <taxon>Pleosporineae</taxon>
        <taxon>Pleosporaceae</taxon>
        <taxon>Alternaria</taxon>
        <taxon>Alternaria sect. Ulocladioides</taxon>
    </lineage>
</organism>
<dbReference type="InterPro" id="IPR029071">
    <property type="entry name" value="Ubiquitin-like_domsf"/>
</dbReference>
<evidence type="ECO:0000313" key="3">
    <source>
        <dbReference type="Proteomes" id="UP000676310"/>
    </source>
</evidence>
<dbReference type="GeneID" id="67012431"/>
<proteinExistence type="predicted"/>
<dbReference type="PROSITE" id="PS50053">
    <property type="entry name" value="UBIQUITIN_2"/>
    <property type="match status" value="1"/>
</dbReference>
<dbReference type="PRINTS" id="PR00348">
    <property type="entry name" value="UBIQUITIN"/>
</dbReference>
<dbReference type="RefSeq" id="XP_043175667.1">
    <property type="nucleotide sequence ID" value="XM_043319732.1"/>
</dbReference>
<reference evidence="2" key="1">
    <citation type="submission" date="2021-05" db="EMBL/GenBank/DDBJ databases">
        <authorList>
            <person name="Stam R."/>
        </authorList>
    </citation>
    <scope>NUCLEOTIDE SEQUENCE</scope>
    <source>
        <strain evidence="2">CS162</strain>
    </source>
</reference>
<dbReference type="Gene3D" id="3.10.20.90">
    <property type="entry name" value="Phosphatidylinositol 3-kinase Catalytic Subunit, Chain A, domain 1"/>
    <property type="match status" value="1"/>
</dbReference>
<accession>A0A8J2IQ59</accession>
<dbReference type="EMBL" id="CAJRGZ010000036">
    <property type="protein sequence ID" value="CAG5189802.1"/>
    <property type="molecule type" value="Genomic_DNA"/>
</dbReference>
<dbReference type="SMART" id="SM00213">
    <property type="entry name" value="UBQ"/>
    <property type="match status" value="1"/>
</dbReference>
<dbReference type="Pfam" id="PF00240">
    <property type="entry name" value="ubiquitin"/>
    <property type="match status" value="1"/>
</dbReference>
<evidence type="ECO:0000313" key="2">
    <source>
        <dbReference type="EMBL" id="CAG5189802.1"/>
    </source>
</evidence>
<dbReference type="Proteomes" id="UP000676310">
    <property type="component" value="Unassembled WGS sequence"/>
</dbReference>
<keyword evidence="3" id="KW-1185">Reference proteome</keyword>
<dbReference type="InterPro" id="IPR019956">
    <property type="entry name" value="Ubiquitin_dom"/>
</dbReference>
<dbReference type="InterPro" id="IPR000626">
    <property type="entry name" value="Ubiquitin-like_dom"/>
</dbReference>